<reference evidence="3 4" key="1">
    <citation type="submission" date="2023-05" db="EMBL/GenBank/DDBJ databases">
        <title>B98-5 Cell Line De Novo Hybrid Assembly: An Optical Mapping Approach.</title>
        <authorList>
            <person name="Kananen K."/>
            <person name="Auerbach J.A."/>
            <person name="Kautto E."/>
            <person name="Blachly J.S."/>
        </authorList>
    </citation>
    <scope>NUCLEOTIDE SEQUENCE [LARGE SCALE GENOMIC DNA]</scope>
    <source>
        <strain evidence="3">B95-8</strain>
        <tissue evidence="3">Cell line</tissue>
    </source>
</reference>
<feature type="region of interest" description="Disordered" evidence="1">
    <location>
        <begin position="146"/>
        <end position="177"/>
    </location>
</feature>
<gene>
    <name evidence="3" type="ORF">P7K49_037013</name>
</gene>
<name>A0ABQ9TLS6_SAGOE</name>
<feature type="compositionally biased region" description="Low complexity" evidence="1">
    <location>
        <begin position="58"/>
        <end position="79"/>
    </location>
</feature>
<evidence type="ECO:0000313" key="3">
    <source>
        <dbReference type="EMBL" id="KAK2085713.1"/>
    </source>
</evidence>
<evidence type="ECO:0000313" key="4">
    <source>
        <dbReference type="Proteomes" id="UP001266305"/>
    </source>
</evidence>
<organism evidence="3 4">
    <name type="scientific">Saguinus oedipus</name>
    <name type="common">Cotton-top tamarin</name>
    <name type="synonym">Oedipomidas oedipus</name>
    <dbReference type="NCBI Taxonomy" id="9490"/>
    <lineage>
        <taxon>Eukaryota</taxon>
        <taxon>Metazoa</taxon>
        <taxon>Chordata</taxon>
        <taxon>Craniata</taxon>
        <taxon>Vertebrata</taxon>
        <taxon>Euteleostomi</taxon>
        <taxon>Mammalia</taxon>
        <taxon>Eutheria</taxon>
        <taxon>Euarchontoglires</taxon>
        <taxon>Primates</taxon>
        <taxon>Haplorrhini</taxon>
        <taxon>Platyrrhini</taxon>
        <taxon>Cebidae</taxon>
        <taxon>Callitrichinae</taxon>
        <taxon>Saguinus</taxon>
    </lineage>
</organism>
<keyword evidence="2" id="KW-0732">Signal</keyword>
<comment type="caution">
    <text evidence="3">The sequence shown here is derived from an EMBL/GenBank/DDBJ whole genome shotgun (WGS) entry which is preliminary data.</text>
</comment>
<protein>
    <submittedName>
        <fullName evidence="3">Uncharacterized protein</fullName>
    </submittedName>
</protein>
<dbReference type="EMBL" id="JASSZA010000021">
    <property type="protein sequence ID" value="KAK2085713.1"/>
    <property type="molecule type" value="Genomic_DNA"/>
</dbReference>
<dbReference type="Proteomes" id="UP001266305">
    <property type="component" value="Unassembled WGS sequence"/>
</dbReference>
<feature type="compositionally biased region" description="Low complexity" evidence="1">
    <location>
        <begin position="146"/>
        <end position="165"/>
    </location>
</feature>
<evidence type="ECO:0000256" key="1">
    <source>
        <dbReference type="SAM" id="MobiDB-lite"/>
    </source>
</evidence>
<keyword evidence="4" id="KW-1185">Reference proteome</keyword>
<feature type="chain" id="PRO_5046732612" evidence="2">
    <location>
        <begin position="19"/>
        <end position="177"/>
    </location>
</feature>
<feature type="region of interest" description="Disordered" evidence="1">
    <location>
        <begin position="54"/>
        <end position="88"/>
    </location>
</feature>
<proteinExistence type="predicted"/>
<feature type="signal peptide" evidence="2">
    <location>
        <begin position="1"/>
        <end position="18"/>
    </location>
</feature>
<accession>A0ABQ9TLS6</accession>
<evidence type="ECO:0000256" key="2">
    <source>
        <dbReference type="SAM" id="SignalP"/>
    </source>
</evidence>
<sequence length="177" mass="18909">MAMLQTLWALVLRPQGFSEIPLESCPENLMEGAAGCRQETDGLWLLSRPSAQENGRLSQISPSPCPAASAPTPSWSSQSFTQPHGRDQMPSSYFNSVWYQADGVKAACEPASKPHPSTALPSRILQPQLQNAMPWVSPHAPPLLAAPVLPGEGSSPTSHPTNSSTKARMNPPLSCSL</sequence>